<sequence>MASLKGFLPPPGSTLWRKDRGRLSSESESTSLPTIKHVVIREVWQKENPSPHAVYKIDVMTKSNHWFIFRRYREFDELHKKLVNLYGIPKDMLPPKKFTSNMALSHLEKRKAALEHYLQRLVNSSTYVSSSPELLQFLEVQRHDVMSVTQALAKDLFHKGQDVLAKGESFTLTPTQLYCITRQLQLPEPASPVDDEESANLGNLYDFIYQLQSLCVSNMRIKATAPQEISSHLEFDVSLFKSLKCLIIDACPLGLINNLSKVQPQINNLTTRYCLTSMKELLIDCAAEKRGAPKVKAPVESWRGLTTARLVQNRVVVQPWCQLTHLVLTHNKLAAFDTSLKLLPILQNLDLSYNEFFHWTFNSYAVQALSI</sequence>
<dbReference type="GO" id="GO:0035091">
    <property type="term" value="F:phosphatidylinositol binding"/>
    <property type="evidence" value="ECO:0007669"/>
    <property type="project" value="InterPro"/>
</dbReference>
<accession>A0AAD9Q2W7</accession>
<dbReference type="AlphaFoldDB" id="A0AAD9Q2W7"/>
<comment type="subcellular location">
    <subcellularLocation>
        <location evidence="1">Cytoplasm</location>
    </subcellularLocation>
</comment>
<dbReference type="GO" id="GO:0005737">
    <property type="term" value="C:cytoplasm"/>
    <property type="evidence" value="ECO:0007669"/>
    <property type="project" value="UniProtKB-SubCell"/>
</dbReference>
<feature type="domain" description="PX" evidence="4">
    <location>
        <begin position="33"/>
        <end position="145"/>
    </location>
</feature>
<dbReference type="SUPFAM" id="SSF64268">
    <property type="entry name" value="PX domain"/>
    <property type="match status" value="1"/>
</dbReference>
<evidence type="ECO:0000256" key="3">
    <source>
        <dbReference type="SAM" id="MobiDB-lite"/>
    </source>
</evidence>
<organism evidence="5 6">
    <name type="scientific">Acropora cervicornis</name>
    <name type="common">Staghorn coral</name>
    <dbReference type="NCBI Taxonomy" id="6130"/>
    <lineage>
        <taxon>Eukaryota</taxon>
        <taxon>Metazoa</taxon>
        <taxon>Cnidaria</taxon>
        <taxon>Anthozoa</taxon>
        <taxon>Hexacorallia</taxon>
        <taxon>Scleractinia</taxon>
        <taxon>Astrocoeniina</taxon>
        <taxon>Acroporidae</taxon>
        <taxon>Acropora</taxon>
    </lineage>
</organism>
<dbReference type="InterPro" id="IPR051837">
    <property type="entry name" value="SortingNexin/PXDomain-PKLike"/>
</dbReference>
<feature type="region of interest" description="Disordered" evidence="3">
    <location>
        <begin position="1"/>
        <end position="28"/>
    </location>
</feature>
<dbReference type="PROSITE" id="PS50195">
    <property type="entry name" value="PX"/>
    <property type="match status" value="1"/>
</dbReference>
<evidence type="ECO:0000256" key="1">
    <source>
        <dbReference type="ARBA" id="ARBA00004496"/>
    </source>
</evidence>
<dbReference type="InterPro" id="IPR032675">
    <property type="entry name" value="LRR_dom_sf"/>
</dbReference>
<dbReference type="EMBL" id="JARQWQ010000074">
    <property type="protein sequence ID" value="KAK2553767.1"/>
    <property type="molecule type" value="Genomic_DNA"/>
</dbReference>
<protein>
    <submittedName>
        <fullName evidence="5">Nischarin</fullName>
    </submittedName>
</protein>
<gene>
    <name evidence="5" type="ORF">P5673_024744</name>
</gene>
<dbReference type="Gene3D" id="3.80.10.10">
    <property type="entry name" value="Ribonuclease Inhibitor"/>
    <property type="match status" value="1"/>
</dbReference>
<keyword evidence="2" id="KW-0963">Cytoplasm</keyword>
<evidence type="ECO:0000259" key="4">
    <source>
        <dbReference type="PROSITE" id="PS50195"/>
    </source>
</evidence>
<dbReference type="SMART" id="SM00312">
    <property type="entry name" value="PX"/>
    <property type="match status" value="1"/>
</dbReference>
<dbReference type="Pfam" id="PF00787">
    <property type="entry name" value="PX"/>
    <property type="match status" value="1"/>
</dbReference>
<reference evidence="5" key="1">
    <citation type="journal article" date="2023" name="G3 (Bethesda)">
        <title>Whole genome assembly and annotation of the endangered Caribbean coral Acropora cervicornis.</title>
        <authorList>
            <person name="Selwyn J.D."/>
            <person name="Vollmer S.V."/>
        </authorList>
    </citation>
    <scope>NUCLEOTIDE SEQUENCE</scope>
    <source>
        <strain evidence="5">K2</strain>
    </source>
</reference>
<dbReference type="Proteomes" id="UP001249851">
    <property type="component" value="Unassembled WGS sequence"/>
</dbReference>
<feature type="compositionally biased region" description="Basic and acidic residues" evidence="3">
    <location>
        <begin position="16"/>
        <end position="25"/>
    </location>
</feature>
<evidence type="ECO:0000313" key="6">
    <source>
        <dbReference type="Proteomes" id="UP001249851"/>
    </source>
</evidence>
<evidence type="ECO:0000313" key="5">
    <source>
        <dbReference type="EMBL" id="KAK2553767.1"/>
    </source>
</evidence>
<dbReference type="InterPro" id="IPR001683">
    <property type="entry name" value="PX_dom"/>
</dbReference>
<dbReference type="InterPro" id="IPR036871">
    <property type="entry name" value="PX_dom_sf"/>
</dbReference>
<dbReference type="PANTHER" id="PTHR22999:SF23">
    <property type="entry name" value="SORTING NEXIN-16"/>
    <property type="match status" value="1"/>
</dbReference>
<dbReference type="PANTHER" id="PTHR22999">
    <property type="entry name" value="PX SERINE/THREONINE KINASE PXK"/>
    <property type="match status" value="1"/>
</dbReference>
<name>A0AAD9Q2W7_ACRCE</name>
<keyword evidence="6" id="KW-1185">Reference proteome</keyword>
<evidence type="ECO:0000256" key="2">
    <source>
        <dbReference type="ARBA" id="ARBA00022490"/>
    </source>
</evidence>
<dbReference type="Gene3D" id="3.30.1520.10">
    <property type="entry name" value="Phox-like domain"/>
    <property type="match status" value="1"/>
</dbReference>
<dbReference type="SUPFAM" id="SSF52047">
    <property type="entry name" value="RNI-like"/>
    <property type="match status" value="1"/>
</dbReference>
<comment type="caution">
    <text evidence="5">The sequence shown here is derived from an EMBL/GenBank/DDBJ whole genome shotgun (WGS) entry which is preliminary data.</text>
</comment>
<proteinExistence type="predicted"/>
<reference evidence="5" key="2">
    <citation type="journal article" date="2023" name="Science">
        <title>Genomic signatures of disease resistance in endangered staghorn corals.</title>
        <authorList>
            <person name="Vollmer S.V."/>
            <person name="Selwyn J.D."/>
            <person name="Despard B.A."/>
            <person name="Roesel C.L."/>
        </authorList>
    </citation>
    <scope>NUCLEOTIDE SEQUENCE</scope>
    <source>
        <strain evidence="5">K2</strain>
    </source>
</reference>